<dbReference type="InterPro" id="IPR003591">
    <property type="entry name" value="Leu-rich_rpt_typical-subtyp"/>
</dbReference>
<dbReference type="EC" id="2.3.2.27" evidence="5"/>
<dbReference type="InterPro" id="IPR046673">
    <property type="entry name" value="ToxA_N"/>
</dbReference>
<dbReference type="GO" id="GO:0005576">
    <property type="term" value="C:extracellular region"/>
    <property type="evidence" value="ECO:0007669"/>
    <property type="project" value="UniProtKB-SubCell"/>
</dbReference>
<dbReference type="OrthoDB" id="1467561at2"/>
<dbReference type="SMART" id="SM00369">
    <property type="entry name" value="LRR_TYP"/>
    <property type="match status" value="2"/>
</dbReference>
<dbReference type="Pfam" id="PF14496">
    <property type="entry name" value="NEL"/>
    <property type="match status" value="1"/>
</dbReference>
<organism evidence="16 17">
    <name type="scientific">Pseudomonas entomophila</name>
    <dbReference type="NCBI Taxonomy" id="312306"/>
    <lineage>
        <taxon>Bacteria</taxon>
        <taxon>Pseudomonadati</taxon>
        <taxon>Pseudomonadota</taxon>
        <taxon>Gammaproteobacteria</taxon>
        <taxon>Pseudomonadales</taxon>
        <taxon>Pseudomonadaceae</taxon>
        <taxon>Pseudomonas</taxon>
    </lineage>
</organism>
<dbReference type="PANTHER" id="PTHR47114">
    <property type="match status" value="1"/>
</dbReference>
<keyword evidence="11 14" id="KW-0832">Ubl conjugation</keyword>
<evidence type="ECO:0000313" key="17">
    <source>
        <dbReference type="Proteomes" id="UP000268230"/>
    </source>
</evidence>
<dbReference type="Pfam" id="PF13855">
    <property type="entry name" value="LRR_8"/>
    <property type="match status" value="1"/>
</dbReference>
<evidence type="ECO:0000256" key="10">
    <source>
        <dbReference type="ARBA" id="ARBA00022786"/>
    </source>
</evidence>
<protein>
    <recommendedName>
        <fullName evidence="5">RING-type E3 ubiquitin transferase</fullName>
        <ecNumber evidence="5">2.3.2.27</ecNumber>
    </recommendedName>
</protein>
<evidence type="ECO:0000256" key="4">
    <source>
        <dbReference type="ARBA" id="ARBA00009868"/>
    </source>
</evidence>
<evidence type="ECO:0000313" key="16">
    <source>
        <dbReference type="EMBL" id="AZL69603.1"/>
    </source>
</evidence>
<dbReference type="SUPFAM" id="SSF52058">
    <property type="entry name" value="L domain-like"/>
    <property type="match status" value="1"/>
</dbReference>
<dbReference type="PROSITE" id="PS51450">
    <property type="entry name" value="LRR"/>
    <property type="match status" value="1"/>
</dbReference>
<evidence type="ECO:0000256" key="9">
    <source>
        <dbReference type="ARBA" id="ARBA00022737"/>
    </source>
</evidence>
<feature type="domain" description="NEL" evidence="15">
    <location>
        <begin position="1071"/>
        <end position="1365"/>
    </location>
</feature>
<evidence type="ECO:0000256" key="2">
    <source>
        <dbReference type="ARBA" id="ARBA00004192"/>
    </source>
</evidence>
<keyword evidence="9" id="KW-0677">Repeat</keyword>
<gene>
    <name evidence="16" type="ORF">EJA05_18600</name>
</gene>
<proteinExistence type="inferred from homology"/>
<keyword evidence="10 14" id="KW-0833">Ubl conjugation pathway</keyword>
<sequence>MTDFPDDSIDTLIARQLPAWLTSATPEQQARLRAALLAQEQAQARLRRRLQAIEPLEAFAERLLIERLYQLVGKRLDVRRSQLRRVALLPEPHPIPGRQPLRYHRLESRQSLLSAALHNFAAREQFSAHSDVLDATGSPLPLSPAEFARVCRELDLGAQYQAHLHAGLADGQASPSAQTVFAEVLKANLQAAVYLEHLRGRLGDTALAHWASLHEPGELQPRPHELRLLGMRVIGLAIVEVRRAGEFEGVLSWIADDPLSPCTWHPSWTALYTALAGRLANPAYRSFFKRFIAERDRVAFDRALLAALATAGPLTPAELDGRHTASEGDLFEHLAAGQLAKLLDDARVMAVPTGDEDRAARDRRIREYAEAGLDLLGVVSLFVPALGVVMLGVTAVQLTQDIYQGYEDWQVGDRAGALEHLFDVAGLIAGGLAVGAAGHALGKLLPRRPFVDGLSPVLTPSQGVRLSGLQHELEAARHGPAPGPLLRSLGAELGSLTDAEADAVAQDTGLRTDQLRRLALEGSAAPSLLLDALALLRLHQRFPALQGEAFELQLRAQQAEPDAIEQLLLRDFPGLTQRAAAEVVRSASGAQLASLLETQRVPLALAEQARWLLRDGRLNRACTALRAGVPGVDAERLALTMLEDLAPVTPSVRIEIRDASVSGNLLAHTGAPEAGQLRLVVRGERGYRCFDQHAAPLPASQETDDLGKALWHWLDSDQREQLGSHGEMLDALARHAARHRGLAARGIGLAPVGAGLRPPMRLGDGRLGYPLSGRGESARQAWMRGVRQVFPTLDDAELQAYRASLRQQGIDLWQQVAELRRQLDALRAALDGWSREPVGAARMLRRRRVGDIIRRCWRRKSSTAAQGGHRLSLDGEVLGGLPLLPEGVAFAHITELTLRNMALDALPAGFLGHFPNLRLLNLRHNQLTAFPEGLGALPKLEDLRLGDNHIVLDEAGNRRLQGLASLRRLDLSRNPLGRQPALGSMHRLREYSLRGCALPALPGPAGRPALLESADYRDNRIQSLNDELLSLPRQRLQRLALHDNPLQPDSARRLSEALQAPESAQRPHAEADPAVRDHWLGELSGAERAARLGRWERLRAAPGSDDFFRLLADLAHSLEFRRRPVPLRARIWQIVRRCEQNGQIRQAVFQQAAGPRSCADQVLLILAALEVRVRITVRTAGRDRATVERELLQEGRALFRLDQVQRIASTHYQEAERAWGNLPGDARPAAPDDVEVFLAYRTRLAQRLGLPDQPQAVRYEQSRAVSAAQIDQALHTVLAAETPQALSESLQGRDFWTEHLRTQYAERFDEVSAPFHVRLEQLWHEAANGPEQAYLEAIEPVVREHQAAQAALRRQLTDAAVASSM</sequence>
<evidence type="ECO:0000256" key="7">
    <source>
        <dbReference type="ARBA" id="ARBA00022614"/>
    </source>
</evidence>
<dbReference type="InterPro" id="IPR032675">
    <property type="entry name" value="LRR_dom_sf"/>
</dbReference>
<dbReference type="InterPro" id="IPR001611">
    <property type="entry name" value="Leu-rich_rpt"/>
</dbReference>
<comment type="PTM">
    <text evidence="14">Ubiquitinated in the presence of host E1 ubiquitin-activating enzyme, E2 ubiquitin-conjugating enzyme and ubiquitin.</text>
</comment>
<evidence type="ECO:0000256" key="14">
    <source>
        <dbReference type="PROSITE-ProRule" id="PRU01398"/>
    </source>
</evidence>
<keyword evidence="8 14" id="KW-0808">Transferase</keyword>
<keyword evidence="13 14" id="KW-1035">Host cytoplasm</keyword>
<dbReference type="Gene3D" id="3.80.10.10">
    <property type="entry name" value="Ribonuclease Inhibitor"/>
    <property type="match status" value="1"/>
</dbReference>
<dbReference type="Proteomes" id="UP000268230">
    <property type="component" value="Chromosome"/>
</dbReference>
<keyword evidence="7" id="KW-0433">Leucine-rich repeat</keyword>
<accession>A0A3Q8U1Y2</accession>
<dbReference type="GO" id="GO:0016567">
    <property type="term" value="P:protein ubiquitination"/>
    <property type="evidence" value="ECO:0007669"/>
    <property type="project" value="InterPro"/>
</dbReference>
<name>A0A3Q8U1Y2_9PSED</name>
<dbReference type="GO" id="GO:0061630">
    <property type="term" value="F:ubiquitin protein ligase activity"/>
    <property type="evidence" value="ECO:0007669"/>
    <property type="project" value="UniProtKB-EC"/>
</dbReference>
<comment type="similarity">
    <text evidence="4 14">Belongs to the LRR-containing bacterial E3 ligase family.</text>
</comment>
<dbReference type="KEGG" id="pory:EJA05_18600"/>
<dbReference type="PROSITE" id="PS52053">
    <property type="entry name" value="NEL"/>
    <property type="match status" value="1"/>
</dbReference>
<evidence type="ECO:0000256" key="5">
    <source>
        <dbReference type="ARBA" id="ARBA00012483"/>
    </source>
</evidence>
<keyword evidence="6 14" id="KW-0964">Secreted</keyword>
<comment type="subcellular location">
    <subcellularLocation>
        <location evidence="2">Host cytoplasm</location>
    </subcellularLocation>
    <subcellularLocation>
        <location evidence="3">Secreted</location>
    </subcellularLocation>
</comment>
<reference evidence="16 17" key="1">
    <citation type="submission" date="2018-12" db="EMBL/GenBank/DDBJ databases">
        <authorList>
            <person name="Li S."/>
            <person name="Yang R."/>
            <person name="Chen G."/>
            <person name="Zou L."/>
            <person name="Zhang C."/>
            <person name="Chen Y."/>
            <person name="Liu Z."/>
            <person name="Li Y."/>
            <person name="Yan Y."/>
            <person name="Huang M."/>
            <person name="Chen T."/>
        </authorList>
    </citation>
    <scope>NUCLEOTIDE SEQUENCE [LARGE SCALE GENOMIC DNA]</scope>
    <source>
        <strain evidence="16 17">1257</strain>
    </source>
</reference>
<evidence type="ECO:0000256" key="11">
    <source>
        <dbReference type="ARBA" id="ARBA00022843"/>
    </source>
</evidence>
<dbReference type="PANTHER" id="PTHR47114:SF2">
    <property type="entry name" value="OLIGODENDROCYTE-MYELIN GLYCOPROTEIN"/>
    <property type="match status" value="1"/>
</dbReference>
<evidence type="ECO:0000256" key="6">
    <source>
        <dbReference type="ARBA" id="ARBA00022525"/>
    </source>
</evidence>
<dbReference type="GO" id="GO:0030430">
    <property type="term" value="C:host cell cytoplasm"/>
    <property type="evidence" value="ECO:0007669"/>
    <property type="project" value="UniProtKB-SubCell"/>
</dbReference>
<evidence type="ECO:0000256" key="1">
    <source>
        <dbReference type="ARBA" id="ARBA00000900"/>
    </source>
</evidence>
<evidence type="ECO:0000256" key="8">
    <source>
        <dbReference type="ARBA" id="ARBA00022679"/>
    </source>
</evidence>
<feature type="active site" description="Glycyl thioester intermediate" evidence="14">
    <location>
        <position position="1158"/>
    </location>
</feature>
<comment type="catalytic activity">
    <reaction evidence="1">
        <text>S-ubiquitinyl-[E2 ubiquitin-conjugating enzyme]-L-cysteine + [acceptor protein]-L-lysine = [E2 ubiquitin-conjugating enzyme]-L-cysteine + N(6)-ubiquitinyl-[acceptor protein]-L-lysine.</text>
        <dbReference type="EC" id="2.3.2.27"/>
    </reaction>
</comment>
<dbReference type="SMART" id="SM00368">
    <property type="entry name" value="LRR_RI"/>
    <property type="match status" value="3"/>
</dbReference>
<dbReference type="InterPro" id="IPR029487">
    <property type="entry name" value="NEL_dom"/>
</dbReference>
<dbReference type="InterPro" id="IPR051071">
    <property type="entry name" value="LRR-bact_E3_ubiq_ligases"/>
</dbReference>
<dbReference type="Pfam" id="PF20178">
    <property type="entry name" value="ToxA_N"/>
    <property type="match status" value="1"/>
</dbReference>
<dbReference type="EMBL" id="CP034338">
    <property type="protein sequence ID" value="AZL69603.1"/>
    <property type="molecule type" value="Genomic_DNA"/>
</dbReference>
<evidence type="ECO:0000256" key="12">
    <source>
        <dbReference type="ARBA" id="ARBA00023026"/>
    </source>
</evidence>
<evidence type="ECO:0000256" key="13">
    <source>
        <dbReference type="ARBA" id="ARBA00023200"/>
    </source>
</evidence>
<evidence type="ECO:0000256" key="3">
    <source>
        <dbReference type="ARBA" id="ARBA00004613"/>
    </source>
</evidence>
<evidence type="ECO:0000259" key="15">
    <source>
        <dbReference type="PROSITE" id="PS52053"/>
    </source>
</evidence>
<keyword evidence="12" id="KW-0843">Virulence</keyword>
<dbReference type="Gene3D" id="1.20.58.360">
    <property type="entry name" value="Shigella T3SS effector IpaH defines"/>
    <property type="match status" value="1"/>
</dbReference>